<dbReference type="RefSeq" id="WP_164056311.1">
    <property type="nucleotide sequence ID" value="NZ_CP048632.1"/>
</dbReference>
<evidence type="ECO:0000313" key="1">
    <source>
        <dbReference type="EMBL" id="QIB38133.1"/>
    </source>
</evidence>
<gene>
    <name evidence="1" type="ORF">G3A56_09135</name>
</gene>
<reference evidence="1 2" key="1">
    <citation type="submission" date="2020-02" db="EMBL/GenBank/DDBJ databases">
        <title>Plant-Promoting Endophytic Bacterium Rhizobium oryzihabitans sp. nov., Isolated from the Root of Rice.</title>
        <authorList>
            <person name="zhao J."/>
            <person name="Zhang G."/>
        </authorList>
    </citation>
    <scope>NUCLEOTIDE SEQUENCE [LARGE SCALE GENOMIC DNA]</scope>
    <source>
        <strain evidence="1 2">M15</strain>
    </source>
</reference>
<evidence type="ECO:0000313" key="2">
    <source>
        <dbReference type="Proteomes" id="UP000464865"/>
    </source>
</evidence>
<dbReference type="EMBL" id="CP048632">
    <property type="protein sequence ID" value="QIB38133.1"/>
    <property type="molecule type" value="Genomic_DNA"/>
</dbReference>
<protein>
    <submittedName>
        <fullName evidence="1">Uncharacterized protein</fullName>
    </submittedName>
</protein>
<accession>A0A7L5BHC3</accession>
<keyword evidence="2" id="KW-1185">Reference proteome</keyword>
<dbReference type="Proteomes" id="UP000464865">
    <property type="component" value="Chromosome M15-11"/>
</dbReference>
<dbReference type="KEGG" id="roy:G3A56_09135"/>
<dbReference type="AlphaFoldDB" id="A0A7L5BHC3"/>
<proteinExistence type="predicted"/>
<sequence>MCVFSSKAAAPAATPALPVEYAAQRAPTKDASAAAANNAKDKLKSAAPTMLTGNEGVGAVDATGKKMLLGA</sequence>
<name>A0A7L5BHC3_9HYPH</name>
<organism evidence="1 2">
    <name type="scientific">Rhizobium oryzihabitans</name>
    <dbReference type="NCBI Taxonomy" id="2267833"/>
    <lineage>
        <taxon>Bacteria</taxon>
        <taxon>Pseudomonadati</taxon>
        <taxon>Pseudomonadota</taxon>
        <taxon>Alphaproteobacteria</taxon>
        <taxon>Hyphomicrobiales</taxon>
        <taxon>Rhizobiaceae</taxon>
        <taxon>Rhizobium/Agrobacterium group</taxon>
        <taxon>Rhizobium</taxon>
    </lineage>
</organism>